<evidence type="ECO:0000313" key="3">
    <source>
        <dbReference type="Proteomes" id="UP000463939"/>
    </source>
</evidence>
<dbReference type="Proteomes" id="UP000463939">
    <property type="component" value="Chromosome"/>
</dbReference>
<sequence>MNAKQIITNNKAILAAALLTLSLTGCALTPATESLNYQAQTGMAHVAHAENVTVNVVTTDSRVDKAISHKKNGFGMELAGISASEPVEVTVDKALEQELKSRGFNISKNTELKITADVTKFYNEYHINPIYASADGDVNISISVYSKERFVYSKNLSGSNHLAPVFTTGATKENLEKALEKAMADLFNDPAFTLALTSIAPAQTAAN</sequence>
<dbReference type="KEGG" id="sniv:SFSGTM_10800"/>
<keyword evidence="3" id="KW-1185">Reference proteome</keyword>
<dbReference type="InterPro" id="IPR005619">
    <property type="entry name" value="Uncharacterised_YajG"/>
</dbReference>
<proteinExistence type="predicted"/>
<feature type="signal peptide" evidence="1">
    <location>
        <begin position="1"/>
        <end position="27"/>
    </location>
</feature>
<evidence type="ECO:0008006" key="4">
    <source>
        <dbReference type="Google" id="ProtNLM"/>
    </source>
</evidence>
<gene>
    <name evidence="2" type="ORF">SFSGTM_10800</name>
</gene>
<keyword evidence="1" id="KW-0732">Signal</keyword>
<name>A0A809S8Q0_9PROT</name>
<dbReference type="EMBL" id="AP021881">
    <property type="protein sequence ID" value="BBP00372.1"/>
    <property type="molecule type" value="Genomic_DNA"/>
</dbReference>
<accession>A0A809S8Q0</accession>
<evidence type="ECO:0000256" key="1">
    <source>
        <dbReference type="SAM" id="SignalP"/>
    </source>
</evidence>
<dbReference type="Pfam" id="PF03923">
    <property type="entry name" value="Lipoprotein_16"/>
    <property type="match status" value="1"/>
</dbReference>
<feature type="chain" id="PRO_5032897448" description="Lipoprotein" evidence="1">
    <location>
        <begin position="28"/>
        <end position="207"/>
    </location>
</feature>
<protein>
    <recommendedName>
        <fullName evidence="4">Lipoprotein</fullName>
    </recommendedName>
</protein>
<reference evidence="3" key="1">
    <citation type="submission" date="2019-11" db="EMBL/GenBank/DDBJ databases">
        <title>Isolation and characterization of a novel species in the genus Sulfuriferula.</title>
        <authorList>
            <person name="Mochizuki J."/>
            <person name="Kojima H."/>
            <person name="Fukui M."/>
        </authorList>
    </citation>
    <scope>NUCLEOTIDE SEQUENCE [LARGE SCALE GENOMIC DNA]</scope>
    <source>
        <strain evidence="3">SGTM</strain>
    </source>
</reference>
<dbReference type="RefSeq" id="WP_162084313.1">
    <property type="nucleotide sequence ID" value="NZ_AP021881.1"/>
</dbReference>
<dbReference type="PROSITE" id="PS51257">
    <property type="entry name" value="PROKAR_LIPOPROTEIN"/>
    <property type="match status" value="1"/>
</dbReference>
<dbReference type="AlphaFoldDB" id="A0A809S8Q0"/>
<evidence type="ECO:0000313" key="2">
    <source>
        <dbReference type="EMBL" id="BBP00372.1"/>
    </source>
</evidence>
<organism evidence="2 3">
    <name type="scientific">Sulfuriferula nivalis</name>
    <dbReference type="NCBI Taxonomy" id="2675298"/>
    <lineage>
        <taxon>Bacteria</taxon>
        <taxon>Pseudomonadati</taxon>
        <taxon>Pseudomonadota</taxon>
        <taxon>Betaproteobacteria</taxon>
        <taxon>Nitrosomonadales</taxon>
        <taxon>Sulfuricellaceae</taxon>
        <taxon>Sulfuriferula</taxon>
    </lineage>
</organism>